<dbReference type="AlphaFoldDB" id="A0A250VR17"/>
<dbReference type="STRING" id="1963.AQJ27_42930"/>
<evidence type="ECO:0000313" key="2">
    <source>
        <dbReference type="EMBL" id="GAX56420.1"/>
    </source>
</evidence>
<name>A0A250VR17_STROL</name>
<dbReference type="EMBL" id="BDQI01000026">
    <property type="protein sequence ID" value="GAX56420.1"/>
    <property type="molecule type" value="Genomic_DNA"/>
</dbReference>
<keyword evidence="1" id="KW-1133">Transmembrane helix</keyword>
<evidence type="ECO:0000313" key="3">
    <source>
        <dbReference type="Proteomes" id="UP000217446"/>
    </source>
</evidence>
<keyword evidence="3" id="KW-1185">Reference proteome</keyword>
<evidence type="ECO:0000256" key="1">
    <source>
        <dbReference type="SAM" id="Phobius"/>
    </source>
</evidence>
<keyword evidence="1" id="KW-0812">Transmembrane</keyword>
<keyword evidence="1" id="KW-0472">Membrane</keyword>
<reference evidence="3" key="1">
    <citation type="submission" date="2017-05" db="EMBL/GenBank/DDBJ databases">
        <title>Streptomyces olivochromogenes NBRC 3561 whole genome shotgun sequence.</title>
        <authorList>
            <person name="Dohra H."/>
            <person name="Kodani S."/>
        </authorList>
    </citation>
    <scope>NUCLEOTIDE SEQUENCE [LARGE SCALE GENOMIC DNA]</scope>
    <source>
        <strain evidence="3">NBRC 3561</strain>
    </source>
</reference>
<feature type="transmembrane region" description="Helical" evidence="1">
    <location>
        <begin position="16"/>
        <end position="37"/>
    </location>
</feature>
<sequence length="98" mass="10575">MTSAQQETERFSPTDLWWLASGVLAAVSIGIATFAHGKSGQHAGWIVYFGSWAPVILGTLWCLAVKKTSKLTGARQALVAIGIATVNLVLFHRDSFPF</sequence>
<feature type="transmembrane region" description="Helical" evidence="1">
    <location>
        <begin position="43"/>
        <end position="65"/>
    </location>
</feature>
<protein>
    <submittedName>
        <fullName evidence="2">Uncharacterized protein</fullName>
    </submittedName>
</protein>
<organism evidence="2 3">
    <name type="scientific">Streptomyces olivochromogenes</name>
    <dbReference type="NCBI Taxonomy" id="1963"/>
    <lineage>
        <taxon>Bacteria</taxon>
        <taxon>Bacillati</taxon>
        <taxon>Actinomycetota</taxon>
        <taxon>Actinomycetes</taxon>
        <taxon>Kitasatosporales</taxon>
        <taxon>Streptomycetaceae</taxon>
        <taxon>Streptomyces</taxon>
    </lineage>
</organism>
<comment type="caution">
    <text evidence="2">The sequence shown here is derived from an EMBL/GenBank/DDBJ whole genome shotgun (WGS) entry which is preliminary data.</text>
</comment>
<proteinExistence type="predicted"/>
<dbReference type="Proteomes" id="UP000217446">
    <property type="component" value="Unassembled WGS sequence"/>
</dbReference>
<feature type="transmembrane region" description="Helical" evidence="1">
    <location>
        <begin position="77"/>
        <end position="93"/>
    </location>
</feature>
<dbReference type="RefSeq" id="WP_067381878.1">
    <property type="nucleotide sequence ID" value="NZ_BDQI01000026.1"/>
</dbReference>
<gene>
    <name evidence="2" type="ORF">SO3561_07987</name>
</gene>
<accession>A0A250VR17</accession>